<dbReference type="Proteomes" id="UP000032024">
    <property type="component" value="Chromosome"/>
</dbReference>
<keyword evidence="2" id="KW-1185">Reference proteome</keyword>
<name>A0AAN0WAM0_HEYCO</name>
<organism evidence="1 2">
    <name type="scientific">Heyndrickxia coagulans</name>
    <name type="common">Weizmannia coagulans</name>
    <dbReference type="NCBI Taxonomy" id="1398"/>
    <lineage>
        <taxon>Bacteria</taxon>
        <taxon>Bacillati</taxon>
        <taxon>Bacillota</taxon>
        <taxon>Bacilli</taxon>
        <taxon>Bacillales</taxon>
        <taxon>Bacillaceae</taxon>
        <taxon>Heyndrickxia</taxon>
    </lineage>
</organism>
<proteinExistence type="predicted"/>
<dbReference type="EMBL" id="CP010525">
    <property type="protein sequence ID" value="AJO21073.1"/>
    <property type="molecule type" value="Genomic_DNA"/>
</dbReference>
<evidence type="ECO:0000313" key="2">
    <source>
        <dbReference type="Proteomes" id="UP000032024"/>
    </source>
</evidence>
<sequence>MYLFAGFPEKISTFLLSARFFTVRPFLPIQSPFFQIKG</sequence>
<accession>A0AAN0WAM0</accession>
<dbReference type="AlphaFoldDB" id="A0AAN0WAM0"/>
<protein>
    <submittedName>
        <fullName evidence="1">Uncharacterized protein</fullName>
    </submittedName>
</protein>
<gene>
    <name evidence="1" type="ORF">SB48_HM08orf00420</name>
</gene>
<reference evidence="2" key="1">
    <citation type="submission" date="2015-01" db="EMBL/GenBank/DDBJ databases">
        <title>Comparative genome analysis of Bacillus coagulans HM-08, Clostridium butyricum HM-68, Bacillus subtilis HM-66 and Bacillus paralicheniformis BL-09.</title>
        <authorList>
            <person name="Zhang H."/>
        </authorList>
    </citation>
    <scope>NUCLEOTIDE SEQUENCE [LARGE SCALE GENOMIC DNA]</scope>
    <source>
        <strain evidence="2">HM-08</strain>
    </source>
</reference>
<evidence type="ECO:0000313" key="1">
    <source>
        <dbReference type="EMBL" id="AJO21073.1"/>
    </source>
</evidence>